<dbReference type="InterPro" id="IPR019286">
    <property type="entry name" value="DUF2339_TM"/>
</dbReference>
<feature type="transmembrane region" description="Helical" evidence="1">
    <location>
        <begin position="71"/>
        <end position="91"/>
    </location>
</feature>
<evidence type="ECO:0000313" key="3">
    <source>
        <dbReference type="Proteomes" id="UP000316330"/>
    </source>
</evidence>
<feature type="transmembrane region" description="Helical" evidence="1">
    <location>
        <begin position="366"/>
        <end position="388"/>
    </location>
</feature>
<feature type="transmembrane region" description="Helical" evidence="1">
    <location>
        <begin position="41"/>
        <end position="59"/>
    </location>
</feature>
<evidence type="ECO:0000256" key="1">
    <source>
        <dbReference type="SAM" id="Phobius"/>
    </source>
</evidence>
<keyword evidence="1" id="KW-1133">Transmembrane helix</keyword>
<feature type="transmembrane region" description="Helical" evidence="1">
    <location>
        <begin position="144"/>
        <end position="163"/>
    </location>
</feature>
<proteinExistence type="predicted"/>
<gene>
    <name evidence="2" type="ORF">FPZ45_01960</name>
</gene>
<feature type="transmembrane region" description="Helical" evidence="1">
    <location>
        <begin position="121"/>
        <end position="138"/>
    </location>
</feature>
<organism evidence="2 3">
    <name type="scientific">Cohnella terricola</name>
    <dbReference type="NCBI Taxonomy" id="1289167"/>
    <lineage>
        <taxon>Bacteria</taxon>
        <taxon>Bacillati</taxon>
        <taxon>Bacillota</taxon>
        <taxon>Bacilli</taxon>
        <taxon>Bacillales</taxon>
        <taxon>Paenibacillaceae</taxon>
        <taxon>Cohnella</taxon>
    </lineage>
</organism>
<protein>
    <submittedName>
        <fullName evidence="2">DUF2339 domain-containing protein</fullName>
    </submittedName>
</protein>
<feature type="transmembrane region" description="Helical" evidence="1">
    <location>
        <begin position="310"/>
        <end position="327"/>
    </location>
</feature>
<keyword evidence="1" id="KW-0812">Transmembrane</keyword>
<dbReference type="PANTHER" id="PTHR38434">
    <property type="entry name" value="BLL2549 PROTEIN"/>
    <property type="match status" value="1"/>
</dbReference>
<dbReference type="AlphaFoldDB" id="A0A559JWW2"/>
<feature type="transmembrane region" description="Helical" evidence="1">
    <location>
        <begin position="334"/>
        <end position="354"/>
    </location>
</feature>
<dbReference type="Proteomes" id="UP000316330">
    <property type="component" value="Unassembled WGS sequence"/>
</dbReference>
<feature type="transmembrane region" description="Helical" evidence="1">
    <location>
        <begin position="286"/>
        <end position="304"/>
    </location>
</feature>
<feature type="transmembrane region" description="Helical" evidence="1">
    <location>
        <begin position="255"/>
        <end position="274"/>
    </location>
</feature>
<feature type="transmembrane region" description="Helical" evidence="1">
    <location>
        <begin position="200"/>
        <end position="217"/>
    </location>
</feature>
<sequence>MEPIIRKHWTSLLGVLFILAAFVTLFKYSVEQGWITDGLKIAFGLLSGAGLCVAGQALVSRKPGWLAGVQILIGLGACILYATFSFAGIYYRLWSPMTVLIGMTAVTAGASAYAFRFDSRLLMNIALAGGLLSPLLMQPDTDQVFTLFLYLLVLNSAFFFLSIAKKWNELRIVAFVGTWIVYATYFVHFSPSTDGVWSMPLRYALAAFVFYLIGFLLSSWKDNLCFDGWNLYLSLANGVLFGSWSIFILQGEVHYSSILALIGVCYLISGGIIYRLVTRIQTASAGHLLGGALMLLLSSSHLGSGLASKPLINVFVWGGIAGALAIIGQFRRSAVVSLASVTIWSIVGFYWFAVTWQAPRGDWFGTFIPFLNWGALSWMLLAAIGFYFSAKGIAVATPKAAGTFLSNLFAVFSHLIVGGLLTVQIRNVFIVYADETADRLLQLSLSVSWGIYALLLCLWGTYRHQWLFRVFGGIVLVLVGCKALFLDLEGKMMLYKFAVLLVLAGISFLITWVNGKWNNERKEVSLEPNCD</sequence>
<name>A0A559JWW2_9BACL</name>
<comment type="caution">
    <text evidence="2">The sequence shown here is derived from an EMBL/GenBank/DDBJ whole genome shotgun (WGS) entry which is preliminary data.</text>
</comment>
<dbReference type="Pfam" id="PF10101">
    <property type="entry name" value="DUF2339"/>
    <property type="match status" value="1"/>
</dbReference>
<keyword evidence="1" id="KW-0472">Membrane</keyword>
<dbReference type="RefSeq" id="WP_144697832.1">
    <property type="nucleotide sequence ID" value="NZ_VNJJ01000001.1"/>
</dbReference>
<feature type="transmembrane region" description="Helical" evidence="1">
    <location>
        <begin position="12"/>
        <end position="29"/>
    </location>
</feature>
<keyword evidence="3" id="KW-1185">Reference proteome</keyword>
<feature type="transmembrane region" description="Helical" evidence="1">
    <location>
        <begin position="400"/>
        <end position="421"/>
    </location>
</feature>
<feature type="transmembrane region" description="Helical" evidence="1">
    <location>
        <begin position="441"/>
        <end position="459"/>
    </location>
</feature>
<evidence type="ECO:0000313" key="2">
    <source>
        <dbReference type="EMBL" id="TVY04374.1"/>
    </source>
</evidence>
<reference evidence="2 3" key="1">
    <citation type="submission" date="2019-07" db="EMBL/GenBank/DDBJ databases">
        <authorList>
            <person name="Kim J."/>
        </authorList>
    </citation>
    <scope>NUCLEOTIDE SEQUENCE [LARGE SCALE GENOMIC DNA]</scope>
    <source>
        <strain evidence="2 3">G13</strain>
    </source>
</reference>
<dbReference type="EMBL" id="VNJJ01000001">
    <property type="protein sequence ID" value="TVY04374.1"/>
    <property type="molecule type" value="Genomic_DNA"/>
</dbReference>
<feature type="transmembrane region" description="Helical" evidence="1">
    <location>
        <begin position="97"/>
        <end position="114"/>
    </location>
</feature>
<feature type="transmembrane region" description="Helical" evidence="1">
    <location>
        <begin position="492"/>
        <end position="513"/>
    </location>
</feature>
<dbReference type="OrthoDB" id="2508881at2"/>
<dbReference type="PANTHER" id="PTHR38434:SF1">
    <property type="entry name" value="BLL2549 PROTEIN"/>
    <property type="match status" value="1"/>
</dbReference>
<feature type="transmembrane region" description="Helical" evidence="1">
    <location>
        <begin position="229"/>
        <end position="249"/>
    </location>
</feature>
<accession>A0A559JWW2</accession>
<feature type="transmembrane region" description="Helical" evidence="1">
    <location>
        <begin position="466"/>
        <end position="486"/>
    </location>
</feature>
<feature type="transmembrane region" description="Helical" evidence="1">
    <location>
        <begin position="170"/>
        <end position="188"/>
    </location>
</feature>